<feature type="domain" description="CS" evidence="5">
    <location>
        <begin position="257"/>
        <end position="348"/>
    </location>
</feature>
<keyword evidence="3" id="KW-0862">Zinc</keyword>
<dbReference type="Pfam" id="PF04969">
    <property type="entry name" value="CS"/>
    <property type="match status" value="1"/>
</dbReference>
<dbReference type="PROSITE" id="PS51203">
    <property type="entry name" value="CS"/>
    <property type="match status" value="1"/>
</dbReference>
<evidence type="ECO:0000256" key="4">
    <source>
        <dbReference type="SAM" id="Phobius"/>
    </source>
</evidence>
<evidence type="ECO:0000259" key="6">
    <source>
        <dbReference type="PROSITE" id="PS51401"/>
    </source>
</evidence>
<reference evidence="7" key="1">
    <citation type="submission" date="2022-03" db="EMBL/GenBank/DDBJ databases">
        <authorList>
            <person name="Martin H S."/>
        </authorList>
    </citation>
    <scope>NUCLEOTIDE SEQUENCE</scope>
</reference>
<feature type="transmembrane region" description="Helical" evidence="4">
    <location>
        <begin position="27"/>
        <end position="46"/>
    </location>
</feature>
<sequence length="389" mass="43321">MGNSYSKEEVVVAQNGSQVESYNTQQSMLLVAIATCLAMITTYVVWKSCRNHAKDRLRKQELNVLDECCHHSGAPVFHDAYKGWSCCNKKSVDFTEFLNIKGCTLSKHSNVKPPEPEKKQLDKELDKKAVIEVRAPILGPQLPRPPFDSPLVTVEAHIADSLKNVVQLTPQKSVADSDGTVAIGTCCKNGGCNTAYEGPQTNDSICTYHPGCPVFHEGLKFWSCCQKRTTDFNTFLSQPGCTTGSHKWFKDSTPAGTVKCRWDWHQTPDFVIVSVYAKKYNPTTSYVKLNPIRLNTKLVFHEDDNAVFELDLELRGVIDVQKSSASMLGTKVEIKLKKAEPGAWSKLDFPRTEPKKQTVHSVQLDERDDLVDLSSVEAVTPINKLNLTG</sequence>
<keyword evidence="2" id="KW-0677">Repeat</keyword>
<evidence type="ECO:0000313" key="7">
    <source>
        <dbReference type="EMBL" id="CAH2076584.1"/>
    </source>
</evidence>
<dbReference type="Gene3D" id="2.60.40.790">
    <property type="match status" value="1"/>
</dbReference>
<dbReference type="SUPFAM" id="SSF49764">
    <property type="entry name" value="HSP20-like chaperones"/>
    <property type="match status" value="1"/>
</dbReference>
<evidence type="ECO:0000256" key="1">
    <source>
        <dbReference type="ARBA" id="ARBA00022723"/>
    </source>
</evidence>
<dbReference type="Pfam" id="PF04968">
    <property type="entry name" value="CHORD"/>
    <property type="match status" value="2"/>
</dbReference>
<evidence type="ECO:0000313" key="8">
    <source>
        <dbReference type="Proteomes" id="UP000837857"/>
    </source>
</evidence>
<organism evidence="7 8">
    <name type="scientific">Iphiclides podalirius</name>
    <name type="common">scarce swallowtail</name>
    <dbReference type="NCBI Taxonomy" id="110791"/>
    <lineage>
        <taxon>Eukaryota</taxon>
        <taxon>Metazoa</taxon>
        <taxon>Ecdysozoa</taxon>
        <taxon>Arthropoda</taxon>
        <taxon>Hexapoda</taxon>
        <taxon>Insecta</taxon>
        <taxon>Pterygota</taxon>
        <taxon>Neoptera</taxon>
        <taxon>Endopterygota</taxon>
        <taxon>Lepidoptera</taxon>
        <taxon>Glossata</taxon>
        <taxon>Ditrysia</taxon>
        <taxon>Papilionoidea</taxon>
        <taxon>Papilionidae</taxon>
        <taxon>Papilioninae</taxon>
        <taxon>Iphiclides</taxon>
    </lineage>
</organism>
<dbReference type="InterPro" id="IPR039790">
    <property type="entry name" value="CHRD1"/>
</dbReference>
<dbReference type="InterPro" id="IPR007051">
    <property type="entry name" value="CHORD_dom"/>
</dbReference>
<keyword evidence="4" id="KW-0812">Transmembrane</keyword>
<keyword evidence="4" id="KW-1133">Transmembrane helix</keyword>
<accession>A0ABN8J8K4</accession>
<evidence type="ECO:0008006" key="9">
    <source>
        <dbReference type="Google" id="ProtNLM"/>
    </source>
</evidence>
<dbReference type="CDD" id="cd06488">
    <property type="entry name" value="p23_melusin_like"/>
    <property type="match status" value="1"/>
</dbReference>
<feature type="domain" description="CHORD" evidence="6">
    <location>
        <begin position="49"/>
        <end position="108"/>
    </location>
</feature>
<keyword evidence="4" id="KW-0472">Membrane</keyword>
<gene>
    <name evidence="7" type="ORF">IPOD504_LOCUS17327</name>
</gene>
<dbReference type="Gene3D" id="4.10.1130.20">
    <property type="match status" value="2"/>
</dbReference>
<keyword evidence="8" id="KW-1185">Reference proteome</keyword>
<evidence type="ECO:0000259" key="5">
    <source>
        <dbReference type="PROSITE" id="PS51203"/>
    </source>
</evidence>
<evidence type="ECO:0000256" key="3">
    <source>
        <dbReference type="ARBA" id="ARBA00022833"/>
    </source>
</evidence>
<dbReference type="InterPro" id="IPR007052">
    <property type="entry name" value="CS_dom"/>
</dbReference>
<dbReference type="PANTHER" id="PTHR46983">
    <property type="entry name" value="CYSTEINE AND HISTIDINE-RICH DOMAIN-CONTAINING PROTEIN 1"/>
    <property type="match status" value="1"/>
</dbReference>
<dbReference type="PROSITE" id="PS51401">
    <property type="entry name" value="CHORD"/>
    <property type="match status" value="2"/>
</dbReference>
<proteinExistence type="predicted"/>
<feature type="domain" description="CHORD" evidence="6">
    <location>
        <begin position="187"/>
        <end position="246"/>
    </location>
</feature>
<dbReference type="PANTHER" id="PTHR46983:SF3">
    <property type="entry name" value="CHPADIPLOID STATE MAINTENANCE PROTEIN CHPA"/>
    <property type="match status" value="1"/>
</dbReference>
<feature type="non-terminal residue" evidence="7">
    <location>
        <position position="1"/>
    </location>
</feature>
<name>A0ABN8J8K4_9NEOP</name>
<dbReference type="EMBL" id="OW152821">
    <property type="protein sequence ID" value="CAH2076584.1"/>
    <property type="molecule type" value="Genomic_DNA"/>
</dbReference>
<evidence type="ECO:0000256" key="2">
    <source>
        <dbReference type="ARBA" id="ARBA00022737"/>
    </source>
</evidence>
<keyword evidence="1" id="KW-0479">Metal-binding</keyword>
<dbReference type="Proteomes" id="UP000837857">
    <property type="component" value="Chromosome 9"/>
</dbReference>
<dbReference type="InterPro" id="IPR008978">
    <property type="entry name" value="HSP20-like_chaperone"/>
</dbReference>
<protein>
    <recommendedName>
        <fullName evidence="9">Cysteine and histidine-rich domain-containing protein 1</fullName>
    </recommendedName>
</protein>